<dbReference type="AlphaFoldDB" id="A0A5S9IIR0"/>
<name>A0A5S9IIR0_UABAM</name>
<keyword evidence="1" id="KW-1133">Transmembrane helix</keyword>
<feature type="transmembrane region" description="Helical" evidence="1">
    <location>
        <begin position="123"/>
        <end position="142"/>
    </location>
</feature>
<evidence type="ECO:0000313" key="2">
    <source>
        <dbReference type="EMBL" id="BBM81800.1"/>
    </source>
</evidence>
<sequence length="439" mass="51408">MSEDKKRVEERQHYMMAWFCSVLLFFLLGGWFLSTATNALFLANGMWAILLFLYALCSASYHCYYRIFPYVGERRLLIFADLAFIFVCTLLQFPIFVILILLNTQITLLLLSIRLETPAPKKLFLSYLLLLIVLCLVLSETVTHKMISFVVLFCGESIFILSLWYGFAFLLENNNVVWRNKIREIQENRIVDYFAQHKELRSLQKASNTASKGLKHQQRSLLLYKNFYKILRDPQQYTIYQNLCPDSLGEIFSLESKNLVVDNSREIKIEEYLNEIHQNLPHEAQQLKIQRDDNVDEMITLPLEPGMSWIFYQWLYFFNDDKELFVVISDDDETLSFKCIAKANISPSSCDEDTCPECGKKVRSLYSVYLKDLACSQCCRKILENRVRGDAIELEMVKKILSYYKMGSIQCGISSWDNHEYFITVQVKKVSYEKNETSQ</sequence>
<organism evidence="2 3">
    <name type="scientific">Uabimicrobium amorphum</name>
    <dbReference type="NCBI Taxonomy" id="2596890"/>
    <lineage>
        <taxon>Bacteria</taxon>
        <taxon>Pseudomonadati</taxon>
        <taxon>Planctomycetota</taxon>
        <taxon>Candidatus Uabimicrobiia</taxon>
        <taxon>Candidatus Uabimicrobiales</taxon>
        <taxon>Candidatus Uabimicrobiaceae</taxon>
        <taxon>Candidatus Uabimicrobium</taxon>
    </lineage>
</organism>
<reference evidence="2 3" key="1">
    <citation type="submission" date="2019-08" db="EMBL/GenBank/DDBJ databases">
        <title>Complete genome sequence of Candidatus Uab amorphum.</title>
        <authorList>
            <person name="Shiratori T."/>
            <person name="Suzuki S."/>
            <person name="Kakizawa Y."/>
            <person name="Ishida K."/>
        </authorList>
    </citation>
    <scope>NUCLEOTIDE SEQUENCE [LARGE SCALE GENOMIC DNA]</scope>
    <source>
        <strain evidence="2 3">SRT547</strain>
    </source>
</reference>
<dbReference type="EMBL" id="AP019860">
    <property type="protein sequence ID" value="BBM81800.1"/>
    <property type="molecule type" value="Genomic_DNA"/>
</dbReference>
<keyword evidence="1" id="KW-0472">Membrane</keyword>
<feature type="transmembrane region" description="Helical" evidence="1">
    <location>
        <begin position="149"/>
        <end position="171"/>
    </location>
</feature>
<gene>
    <name evidence="2" type="ORF">UABAM_00139</name>
</gene>
<evidence type="ECO:0000256" key="1">
    <source>
        <dbReference type="SAM" id="Phobius"/>
    </source>
</evidence>
<feature type="transmembrane region" description="Helical" evidence="1">
    <location>
        <begin position="45"/>
        <end position="64"/>
    </location>
</feature>
<evidence type="ECO:0000313" key="3">
    <source>
        <dbReference type="Proteomes" id="UP000326354"/>
    </source>
</evidence>
<keyword evidence="1" id="KW-0812">Transmembrane</keyword>
<proteinExistence type="predicted"/>
<protein>
    <submittedName>
        <fullName evidence="2">Uncharacterized protein</fullName>
    </submittedName>
</protein>
<feature type="transmembrane region" description="Helical" evidence="1">
    <location>
        <begin position="76"/>
        <end position="103"/>
    </location>
</feature>
<dbReference type="Proteomes" id="UP000326354">
    <property type="component" value="Chromosome"/>
</dbReference>
<accession>A0A5S9IIR0</accession>
<dbReference type="KEGG" id="uam:UABAM_00139"/>
<feature type="transmembrane region" description="Helical" evidence="1">
    <location>
        <begin position="12"/>
        <end position="33"/>
    </location>
</feature>
<dbReference type="RefSeq" id="WP_151966066.1">
    <property type="nucleotide sequence ID" value="NZ_AP019860.1"/>
</dbReference>
<keyword evidence="3" id="KW-1185">Reference proteome</keyword>